<feature type="compositionally biased region" description="Basic residues" evidence="5">
    <location>
        <begin position="565"/>
        <end position="574"/>
    </location>
</feature>
<gene>
    <name evidence="8" type="ORF">LVIROSA_LOCUS7746</name>
</gene>
<comment type="pathway">
    <text evidence="1">Protein modification; protein ubiquitination.</text>
</comment>
<dbReference type="InterPro" id="IPR000210">
    <property type="entry name" value="BTB/POZ_dom"/>
</dbReference>
<accession>A0AAU9M0I9</accession>
<evidence type="ECO:0000256" key="3">
    <source>
        <dbReference type="ARBA" id="ARBA00022786"/>
    </source>
</evidence>
<dbReference type="InterPro" id="IPR027356">
    <property type="entry name" value="NPH3_dom"/>
</dbReference>
<dbReference type="PANTHER" id="PTHR32370">
    <property type="entry name" value="OS12G0117600 PROTEIN"/>
    <property type="match status" value="1"/>
</dbReference>
<dbReference type="AlphaFoldDB" id="A0AAU9M0I9"/>
<dbReference type="Proteomes" id="UP001157418">
    <property type="component" value="Unassembled WGS sequence"/>
</dbReference>
<evidence type="ECO:0000259" key="7">
    <source>
        <dbReference type="PROSITE" id="PS51649"/>
    </source>
</evidence>
<feature type="region of interest" description="Disordered" evidence="5">
    <location>
        <begin position="544"/>
        <end position="574"/>
    </location>
</feature>
<dbReference type="SUPFAM" id="SSF54695">
    <property type="entry name" value="POZ domain"/>
    <property type="match status" value="1"/>
</dbReference>
<protein>
    <recommendedName>
        <fullName evidence="10">Root phototropism protein 2</fullName>
    </recommendedName>
</protein>
<dbReference type="Gene3D" id="3.30.710.10">
    <property type="entry name" value="Potassium Channel Kv1.1, Chain A"/>
    <property type="match status" value="1"/>
</dbReference>
<dbReference type="SMART" id="SM00225">
    <property type="entry name" value="BTB"/>
    <property type="match status" value="1"/>
</dbReference>
<evidence type="ECO:0000256" key="5">
    <source>
        <dbReference type="SAM" id="MobiDB-lite"/>
    </source>
</evidence>
<comment type="similarity">
    <text evidence="4">Belongs to the NPH3 family.</text>
</comment>
<evidence type="ECO:0000313" key="8">
    <source>
        <dbReference type="EMBL" id="CAH1420265.1"/>
    </source>
</evidence>
<comment type="caution">
    <text evidence="8">The sequence shown here is derived from an EMBL/GenBank/DDBJ whole genome shotgun (WGS) entry which is preliminary data.</text>
</comment>
<sequence length="574" mass="64433">MATQVKNTKRPSLEMNRTGQGAFPNHIPSDILVQVGGAKFPLHKFMLVAKSNHIRNLVLESRVPDLGRIDLSDIPGGAEIFEKVARFCYGVNFEITVNNVAALHCAAEYLQMTDEYCDGNLASRTYGFLAEVALKSFSGAITVLKSCEDLLPVAQQLNIVNQCMEVASAKACDEANFPSRSPPNWWTEELSIVDITFFQKFIDSMKSRSAKAFTIADAITTYAKRSLPDLMRDHSINGIKSPVSNHSSTSIINQRKLVESIVALFPVENQQVVFSISFLCCLLRTAIFLETNANCKKQIEKRMSVILDQVTVDDLVALSYTFDGERLCDMESVRRIVSGFVEKEKSVKVFNYGEFKKTPSPAMFRVAKTVDAYLAAIARTAELSISKFNGIANLMPKNARQVDDDLYRAIDRYLQVTLTHLTLDEIEREKVCNSMDPLKLSIEARAHSSQNKRLPLQIVLHTLYCDQLEIRSRQSTPIAQSMRLQVQSDVLLAKENETLRSELLKMKMYISDMQKNQVSATSSKPKKMKKPTLFSSVSKTLGKLNPFKNGSKDTSNIDDGINHTQPRKRRFSIL</sequence>
<proteinExistence type="inferred from homology"/>
<evidence type="ECO:0000313" key="9">
    <source>
        <dbReference type="Proteomes" id="UP001157418"/>
    </source>
</evidence>
<feature type="domain" description="BTB" evidence="6">
    <location>
        <begin position="29"/>
        <end position="97"/>
    </location>
</feature>
<reference evidence="8 9" key="1">
    <citation type="submission" date="2022-01" db="EMBL/GenBank/DDBJ databases">
        <authorList>
            <person name="Xiong W."/>
            <person name="Schranz E."/>
        </authorList>
    </citation>
    <scope>NUCLEOTIDE SEQUENCE [LARGE SCALE GENOMIC DNA]</scope>
</reference>
<keyword evidence="3" id="KW-0833">Ubl conjugation pathway</keyword>
<evidence type="ECO:0000256" key="4">
    <source>
        <dbReference type="PROSITE-ProRule" id="PRU00982"/>
    </source>
</evidence>
<evidence type="ECO:0000256" key="1">
    <source>
        <dbReference type="ARBA" id="ARBA00004906"/>
    </source>
</evidence>
<keyword evidence="2" id="KW-0597">Phosphoprotein</keyword>
<dbReference type="InterPro" id="IPR011333">
    <property type="entry name" value="SKP1/BTB/POZ_sf"/>
</dbReference>
<keyword evidence="9" id="KW-1185">Reference proteome</keyword>
<organism evidence="8 9">
    <name type="scientific">Lactuca virosa</name>
    <dbReference type="NCBI Taxonomy" id="75947"/>
    <lineage>
        <taxon>Eukaryota</taxon>
        <taxon>Viridiplantae</taxon>
        <taxon>Streptophyta</taxon>
        <taxon>Embryophyta</taxon>
        <taxon>Tracheophyta</taxon>
        <taxon>Spermatophyta</taxon>
        <taxon>Magnoliopsida</taxon>
        <taxon>eudicotyledons</taxon>
        <taxon>Gunneridae</taxon>
        <taxon>Pentapetalae</taxon>
        <taxon>asterids</taxon>
        <taxon>campanulids</taxon>
        <taxon>Asterales</taxon>
        <taxon>Asteraceae</taxon>
        <taxon>Cichorioideae</taxon>
        <taxon>Cichorieae</taxon>
        <taxon>Lactucinae</taxon>
        <taxon>Lactuca</taxon>
    </lineage>
</organism>
<evidence type="ECO:0008006" key="10">
    <source>
        <dbReference type="Google" id="ProtNLM"/>
    </source>
</evidence>
<dbReference type="Pfam" id="PF03000">
    <property type="entry name" value="NPH3"/>
    <property type="match status" value="1"/>
</dbReference>
<dbReference type="InterPro" id="IPR043454">
    <property type="entry name" value="NPH3/RPT2-like"/>
</dbReference>
<dbReference type="FunFam" id="3.30.710.10:FF:000168">
    <property type="entry name" value="BTB/POZ domain-containing protein At1g03010"/>
    <property type="match status" value="1"/>
</dbReference>
<dbReference type="PROSITE" id="PS51649">
    <property type="entry name" value="NPH3"/>
    <property type="match status" value="1"/>
</dbReference>
<dbReference type="Pfam" id="PF00651">
    <property type="entry name" value="BTB"/>
    <property type="match status" value="1"/>
</dbReference>
<evidence type="ECO:0000256" key="2">
    <source>
        <dbReference type="ARBA" id="ARBA00022553"/>
    </source>
</evidence>
<evidence type="ECO:0000259" key="6">
    <source>
        <dbReference type="PROSITE" id="PS50097"/>
    </source>
</evidence>
<feature type="domain" description="NPH3" evidence="7">
    <location>
        <begin position="184"/>
        <end position="469"/>
    </location>
</feature>
<dbReference type="EMBL" id="CAKMRJ010000940">
    <property type="protein sequence ID" value="CAH1420265.1"/>
    <property type="molecule type" value="Genomic_DNA"/>
</dbReference>
<dbReference type="PROSITE" id="PS50097">
    <property type="entry name" value="BTB"/>
    <property type="match status" value="1"/>
</dbReference>
<name>A0AAU9M0I9_9ASTR</name>